<proteinExistence type="predicted"/>
<name>A0A137P9F2_CONC2</name>
<reference evidence="2 3" key="1">
    <citation type="journal article" date="2015" name="Genome Biol. Evol.">
        <title>Phylogenomic analyses indicate that early fungi evolved digesting cell walls of algal ancestors of land plants.</title>
        <authorList>
            <person name="Chang Y."/>
            <person name="Wang S."/>
            <person name="Sekimoto S."/>
            <person name="Aerts A.L."/>
            <person name="Choi C."/>
            <person name="Clum A."/>
            <person name="LaButti K.M."/>
            <person name="Lindquist E.A."/>
            <person name="Yee Ngan C."/>
            <person name="Ohm R.A."/>
            <person name="Salamov A.A."/>
            <person name="Grigoriev I.V."/>
            <person name="Spatafora J.W."/>
            <person name="Berbee M.L."/>
        </authorList>
    </citation>
    <scope>NUCLEOTIDE SEQUENCE [LARGE SCALE GENOMIC DNA]</scope>
    <source>
        <strain evidence="2 3">NRRL 28638</strain>
    </source>
</reference>
<keyword evidence="1" id="KW-0732">Signal</keyword>
<organism evidence="2 3">
    <name type="scientific">Conidiobolus coronatus (strain ATCC 28846 / CBS 209.66 / NRRL 28638)</name>
    <name type="common">Delacroixia coronata</name>
    <dbReference type="NCBI Taxonomy" id="796925"/>
    <lineage>
        <taxon>Eukaryota</taxon>
        <taxon>Fungi</taxon>
        <taxon>Fungi incertae sedis</taxon>
        <taxon>Zoopagomycota</taxon>
        <taxon>Entomophthoromycotina</taxon>
        <taxon>Entomophthoromycetes</taxon>
        <taxon>Entomophthorales</taxon>
        <taxon>Ancylistaceae</taxon>
        <taxon>Conidiobolus</taxon>
    </lineage>
</organism>
<dbReference type="AlphaFoldDB" id="A0A137P9F2"/>
<sequence>MMIDYIQFATSILLLIGYCSALPATSNDHKLNRRLLTPGMGLINLDLSDLKILSPESNTFKLNYLAGVGNYYGPNVVYFDPFAKPGQEQPRVNM</sequence>
<dbReference type="Proteomes" id="UP000070444">
    <property type="component" value="Unassembled WGS sequence"/>
</dbReference>
<keyword evidence="3" id="KW-1185">Reference proteome</keyword>
<feature type="non-terminal residue" evidence="2">
    <location>
        <position position="94"/>
    </location>
</feature>
<accession>A0A137P9F2</accession>
<dbReference type="EMBL" id="KQ964470">
    <property type="protein sequence ID" value="KXN71635.1"/>
    <property type="molecule type" value="Genomic_DNA"/>
</dbReference>
<evidence type="ECO:0000256" key="1">
    <source>
        <dbReference type="SAM" id="SignalP"/>
    </source>
</evidence>
<feature type="signal peptide" evidence="1">
    <location>
        <begin position="1"/>
        <end position="21"/>
    </location>
</feature>
<evidence type="ECO:0000313" key="3">
    <source>
        <dbReference type="Proteomes" id="UP000070444"/>
    </source>
</evidence>
<gene>
    <name evidence="2" type="ORF">CONCODRAFT_5620</name>
</gene>
<evidence type="ECO:0000313" key="2">
    <source>
        <dbReference type="EMBL" id="KXN71635.1"/>
    </source>
</evidence>
<protein>
    <submittedName>
        <fullName evidence="2">Uncharacterized protein</fullName>
    </submittedName>
</protein>
<feature type="chain" id="PRO_5007294662" evidence="1">
    <location>
        <begin position="22"/>
        <end position="94"/>
    </location>
</feature>